<dbReference type="Pfam" id="PF00534">
    <property type="entry name" value="Glycos_transf_1"/>
    <property type="match status" value="1"/>
</dbReference>
<comment type="caution">
    <text evidence="2">The sequence shown here is derived from an EMBL/GenBank/DDBJ whole genome shotgun (WGS) entry which is preliminary data.</text>
</comment>
<dbReference type="CDD" id="cd03801">
    <property type="entry name" value="GT4_PimA-like"/>
    <property type="match status" value="1"/>
</dbReference>
<dbReference type="Proteomes" id="UP000548867">
    <property type="component" value="Unassembled WGS sequence"/>
</dbReference>
<sequence>MKRLLIVHNAGDYREAYRRRSQDGSEIYYGHGYVLDQMTYLAQRHGEAAFLCCHAPSYVETIEGGVTLMGANTDGVRRPAPVLQMIAEYAPTHLIVHGPMNPLLRWGLKQGLRVGCILADSFSMHPLDRWFRFGRLAGLLNDPGVTLVGNHGVNASRSLVKLGVRPEKVVAWDFPQTRRPDQWPVKTDPGTAPHDLLYVGSIGRRKGIGDVIDAMALLRHRPDIRLKVAGIGQQARFEARARRKGVADRIEFLGLVPNRQVMNLMHASAAVIVPSRHSFPEGIPLTLYEALASRTPVIASDHPMFAGHIKHECGALVFPAGNSALLAQQIERLLSDNVLYSHISQGAAQAWQRMQIPIKWGELIDHWMNDDESDRIWMSKNALSQTT</sequence>
<protein>
    <submittedName>
        <fullName evidence="2">Glycosyltransferase involved in cell wall biosynthesis</fullName>
    </submittedName>
</protein>
<dbReference type="EMBL" id="JACIDX010000016">
    <property type="protein sequence ID" value="MBB3956826.1"/>
    <property type="molecule type" value="Genomic_DNA"/>
</dbReference>
<reference evidence="2 3" key="1">
    <citation type="submission" date="2020-08" db="EMBL/GenBank/DDBJ databases">
        <title>Genomic Encyclopedia of Type Strains, Phase IV (KMG-IV): sequencing the most valuable type-strain genomes for metagenomic binning, comparative biology and taxonomic classification.</title>
        <authorList>
            <person name="Goeker M."/>
        </authorList>
    </citation>
    <scope>NUCLEOTIDE SEQUENCE [LARGE SCALE GENOMIC DNA]</scope>
    <source>
        <strain evidence="2 3">DSM 27057</strain>
    </source>
</reference>
<organism evidence="2 3">
    <name type="scientific">Novosphingobium sediminicola</name>
    <dbReference type="NCBI Taxonomy" id="563162"/>
    <lineage>
        <taxon>Bacteria</taxon>
        <taxon>Pseudomonadati</taxon>
        <taxon>Pseudomonadota</taxon>
        <taxon>Alphaproteobacteria</taxon>
        <taxon>Sphingomonadales</taxon>
        <taxon>Sphingomonadaceae</taxon>
        <taxon>Novosphingobium</taxon>
    </lineage>
</organism>
<keyword evidence="3" id="KW-1185">Reference proteome</keyword>
<dbReference type="RefSeq" id="WP_183627666.1">
    <property type="nucleotide sequence ID" value="NZ_JACIDX010000016.1"/>
</dbReference>
<evidence type="ECO:0000313" key="2">
    <source>
        <dbReference type="EMBL" id="MBB3956826.1"/>
    </source>
</evidence>
<evidence type="ECO:0000259" key="1">
    <source>
        <dbReference type="Pfam" id="PF00534"/>
    </source>
</evidence>
<dbReference type="InterPro" id="IPR001296">
    <property type="entry name" value="Glyco_trans_1"/>
</dbReference>
<dbReference type="PANTHER" id="PTHR12526">
    <property type="entry name" value="GLYCOSYLTRANSFERASE"/>
    <property type="match status" value="1"/>
</dbReference>
<dbReference type="AlphaFoldDB" id="A0A7W6CPL8"/>
<dbReference type="Gene3D" id="3.40.50.2000">
    <property type="entry name" value="Glycogen Phosphorylase B"/>
    <property type="match status" value="2"/>
</dbReference>
<gene>
    <name evidence="2" type="ORF">GGR38_003792</name>
</gene>
<dbReference type="GO" id="GO:0016757">
    <property type="term" value="F:glycosyltransferase activity"/>
    <property type="evidence" value="ECO:0007669"/>
    <property type="project" value="InterPro"/>
</dbReference>
<proteinExistence type="predicted"/>
<evidence type="ECO:0000313" key="3">
    <source>
        <dbReference type="Proteomes" id="UP000548867"/>
    </source>
</evidence>
<dbReference type="SUPFAM" id="SSF53756">
    <property type="entry name" value="UDP-Glycosyltransferase/glycogen phosphorylase"/>
    <property type="match status" value="1"/>
</dbReference>
<keyword evidence="2" id="KW-0808">Transferase</keyword>
<feature type="domain" description="Glycosyl transferase family 1" evidence="1">
    <location>
        <begin position="191"/>
        <end position="348"/>
    </location>
</feature>
<name>A0A7W6CPL8_9SPHN</name>
<accession>A0A7W6CPL8</accession>
<dbReference type="PANTHER" id="PTHR12526:SF638">
    <property type="entry name" value="SPORE COAT PROTEIN SA"/>
    <property type="match status" value="1"/>
</dbReference>